<keyword evidence="1" id="KW-0812">Transmembrane</keyword>
<dbReference type="EMBL" id="SUKA01000019">
    <property type="protein sequence ID" value="TJY59677.1"/>
    <property type="molecule type" value="Genomic_DNA"/>
</dbReference>
<dbReference type="OrthoDB" id="701356at2"/>
<evidence type="ECO:0000256" key="1">
    <source>
        <dbReference type="SAM" id="Phobius"/>
    </source>
</evidence>
<dbReference type="AlphaFoldDB" id="A0A4U0GLY5"/>
<reference evidence="2 3" key="1">
    <citation type="submission" date="2019-04" db="EMBL/GenBank/DDBJ databases">
        <title>Sphingobacterium olei sp. nov., isolated from oil-contaminated soil.</title>
        <authorList>
            <person name="Liu B."/>
        </authorList>
    </citation>
    <scope>NUCLEOTIDE SEQUENCE [LARGE SCALE GENOMIC DNA]</scope>
    <source>
        <strain evidence="2 3">Y3L14</strain>
    </source>
</reference>
<feature type="transmembrane region" description="Helical" evidence="1">
    <location>
        <begin position="9"/>
        <end position="30"/>
    </location>
</feature>
<accession>A0A4U0GLY5</accession>
<feature type="transmembrane region" description="Helical" evidence="1">
    <location>
        <begin position="84"/>
        <end position="110"/>
    </location>
</feature>
<dbReference type="Proteomes" id="UP000309872">
    <property type="component" value="Unassembled WGS sequence"/>
</dbReference>
<keyword evidence="3" id="KW-1185">Reference proteome</keyword>
<dbReference type="RefSeq" id="WP_136823259.1">
    <property type="nucleotide sequence ID" value="NZ_BMJX01000020.1"/>
</dbReference>
<protein>
    <submittedName>
        <fullName evidence="2">Uncharacterized protein</fullName>
    </submittedName>
</protein>
<keyword evidence="1" id="KW-0472">Membrane</keyword>
<evidence type="ECO:0000313" key="2">
    <source>
        <dbReference type="EMBL" id="TJY59677.1"/>
    </source>
</evidence>
<name>A0A4U0GLY5_9SPHI</name>
<keyword evidence="1" id="KW-1133">Transmembrane helix</keyword>
<comment type="caution">
    <text evidence="2">The sequence shown here is derived from an EMBL/GenBank/DDBJ whole genome shotgun (WGS) entry which is preliminary data.</text>
</comment>
<organism evidence="2 3">
    <name type="scientific">Sphingobacterium alkalisoli</name>
    <dbReference type="NCBI Taxonomy" id="1874115"/>
    <lineage>
        <taxon>Bacteria</taxon>
        <taxon>Pseudomonadati</taxon>
        <taxon>Bacteroidota</taxon>
        <taxon>Sphingobacteriia</taxon>
        <taxon>Sphingobacteriales</taxon>
        <taxon>Sphingobacteriaceae</taxon>
        <taxon>Sphingobacterium</taxon>
    </lineage>
</organism>
<sequence>MIIKYIAKCFIIIFSLLMVAYVINLTHLIFEPAERMGASSFWPVYHVTIILIFGYALWVNWMYNVTLESAWKNEWLSKIYIRTMLYVLLASVPVIFVHGLFVHAGVILMWGSDVDIELHVIKSNYWRKDFVYFAAPLFATVALFYFFPALRFFRDRPREVDLSKIDDLQFWKLSHKPDVFLKHLRKVISTEVVFDGTKVRIFDIVFILFENKVYFAILTNGEKCLIDFSKDSPEQWPLGKWFVKIKENVHINMLYVKYPVKNIKELHLENETNAVLFRDDRLVRKDLLFPGRRLEKNVKDFWII</sequence>
<gene>
    <name evidence="2" type="ORF">FAZ19_23705</name>
</gene>
<feature type="transmembrane region" description="Helical" evidence="1">
    <location>
        <begin position="42"/>
        <end position="63"/>
    </location>
</feature>
<evidence type="ECO:0000313" key="3">
    <source>
        <dbReference type="Proteomes" id="UP000309872"/>
    </source>
</evidence>
<feature type="transmembrane region" description="Helical" evidence="1">
    <location>
        <begin position="130"/>
        <end position="150"/>
    </location>
</feature>
<proteinExistence type="predicted"/>